<accession>A0A0F6MMV0</accession>
<evidence type="ECO:0000313" key="2">
    <source>
        <dbReference type="EMBL" id="EMB20689.1"/>
    </source>
</evidence>
<keyword evidence="1" id="KW-0472">Membrane</keyword>
<comment type="caution">
    <text evidence="2">The sequence shown here is derived from an EMBL/GenBank/DDBJ whole genome shotgun (WGS) entry which is preliminary data.</text>
</comment>
<dbReference type="HOGENOM" id="CLU_219492_0_0_12"/>
<name>A0A0F6MMV0_TREDN</name>
<dbReference type="EMBL" id="AGDY01000009">
    <property type="protein sequence ID" value="EMB20689.1"/>
    <property type="molecule type" value="Genomic_DNA"/>
</dbReference>
<dbReference type="Proteomes" id="UP000011701">
    <property type="component" value="Chromosome"/>
</dbReference>
<organism evidence="2">
    <name type="scientific">Treponema denticola OTK</name>
    <dbReference type="NCBI Taxonomy" id="999434"/>
    <lineage>
        <taxon>Bacteria</taxon>
        <taxon>Pseudomonadati</taxon>
        <taxon>Spirochaetota</taxon>
        <taxon>Spirochaetia</taxon>
        <taxon>Spirochaetales</taxon>
        <taxon>Treponemataceae</taxon>
        <taxon>Treponema</taxon>
    </lineage>
</organism>
<dbReference type="AlphaFoldDB" id="A0A0F6MMV0"/>
<protein>
    <submittedName>
        <fullName evidence="2">Uncharacterized protein</fullName>
    </submittedName>
</protein>
<evidence type="ECO:0000256" key="1">
    <source>
        <dbReference type="SAM" id="Phobius"/>
    </source>
</evidence>
<keyword evidence="1" id="KW-0812">Transmembrane</keyword>
<proteinExistence type="predicted"/>
<reference evidence="2" key="1">
    <citation type="submission" date="2012-01" db="EMBL/GenBank/DDBJ databases">
        <title>The Genome Sequence of Treponema denticola OTK.</title>
        <authorList>
            <consortium name="The Broad Institute Genome Sequencing Platform"/>
            <person name="Earl A."/>
            <person name="Ward D."/>
            <person name="Feldgarden M."/>
            <person name="Gevers D."/>
            <person name="Blanton J.M."/>
            <person name="Fenno C.J."/>
            <person name="Baranova O.V."/>
            <person name="Mathney J."/>
            <person name="Dewhirst F.E."/>
            <person name="Izard J."/>
            <person name="Young S.K."/>
            <person name="Zeng Q."/>
            <person name="Gargeya S."/>
            <person name="Fitzgerald M."/>
            <person name="Haas B."/>
            <person name="Abouelleil A."/>
            <person name="Alvarado L."/>
            <person name="Arachchi H.M."/>
            <person name="Berlin A."/>
            <person name="Chapman S.B."/>
            <person name="Gearin G."/>
            <person name="Goldberg J."/>
            <person name="Griggs A."/>
            <person name="Gujja S."/>
            <person name="Hansen M."/>
            <person name="Heiman D."/>
            <person name="Howarth C."/>
            <person name="Larimer J."/>
            <person name="Lui A."/>
            <person name="MacDonald P.J.P."/>
            <person name="McCowen C."/>
            <person name="Montmayeur A."/>
            <person name="Murphy C."/>
            <person name="Neiman D."/>
            <person name="Pearson M."/>
            <person name="Priest M."/>
            <person name="Roberts A."/>
            <person name="Saif S."/>
            <person name="Shea T."/>
            <person name="Sisk P."/>
            <person name="Stolte C."/>
            <person name="Sykes S."/>
            <person name="Wortman J."/>
            <person name="Nusbaum C."/>
            <person name="Birren B."/>
        </authorList>
    </citation>
    <scope>NUCLEOTIDE SEQUENCE [LARGE SCALE GENOMIC DNA]</scope>
    <source>
        <strain evidence="2">OTK</strain>
    </source>
</reference>
<sequence>MRKHKKKPSEKTALVLAIIAGLVSIVDNLLELILKLLDR</sequence>
<keyword evidence="1" id="KW-1133">Transmembrane helix</keyword>
<feature type="transmembrane region" description="Helical" evidence="1">
    <location>
        <begin position="12"/>
        <end position="34"/>
    </location>
</feature>
<gene>
    <name evidence="2" type="ORF">HMPREF9723_02149</name>
</gene>